<evidence type="ECO:0000313" key="9">
    <source>
        <dbReference type="EMBL" id="GFR41581.1"/>
    </source>
</evidence>
<feature type="non-terminal residue" evidence="9">
    <location>
        <position position="1"/>
    </location>
</feature>
<keyword evidence="3 6" id="KW-0547">Nucleotide-binding</keyword>
<keyword evidence="5 6" id="KW-0067">ATP-binding</keyword>
<evidence type="ECO:0000256" key="3">
    <source>
        <dbReference type="ARBA" id="ARBA00022741"/>
    </source>
</evidence>
<reference evidence="9 10" key="1">
    <citation type="journal article" date="2021" name="Sci. Rep.">
        <title>Genome sequencing of the multicellular alga Astrephomene provides insights into convergent evolution of germ-soma differentiation.</title>
        <authorList>
            <person name="Yamashita S."/>
            <person name="Yamamoto K."/>
            <person name="Matsuzaki R."/>
            <person name="Suzuki S."/>
            <person name="Yamaguchi H."/>
            <person name="Hirooka S."/>
            <person name="Minakuchi Y."/>
            <person name="Miyagishima S."/>
            <person name="Kawachi M."/>
            <person name="Toyoda A."/>
            <person name="Nozaki H."/>
        </authorList>
    </citation>
    <scope>NUCLEOTIDE SEQUENCE [LARGE SCALE GENOMIC DNA]</scope>
    <source>
        <strain evidence="9 10">NIES-4017</strain>
    </source>
</reference>
<sequence length="783" mass="80646">LRPYSCHPKLGTASISVKEHHKSPCKSPFLILAAWGNRCNGIGGYAAHGDPDVRTSDYSVIFGLVKYSSLSLFKLQLLYFFVVQLTTPSLHLKGINGRGRRSTSALCMQVHVNGFSMEAFHPMRHLPCRAQATLPYSHSTRVAQKLLVALDRPAPCASAGRKRYKVVRGCAVAAPERQRTVCESDLGWRTDFAEHYSLLEVIGKGNFGTVWLAASRHDPSKQVAVKVLPKARQDRSREELLAGIRREVTLWSSLSGSSRFVAQLLGLFEDGGSAYLVQQLCAGGDLSSALEEAPLPEAACAAIMWCVLSAIRDCHQRKLILMDVKPQNFLLTFSAARAVAANTNGSSSSSSSAAGGGQVAVTAAAAAAAAAAVTTAAVGSSGSGGSPAVGAAAAVTVAAPAALTTSSGSSMSDGGGMVGTATATVGVSSSVSTDGSSSSGSGGSTSSVGSMDGASSSYSNGARSSNGRGALGSFVRQLRLEDQVSGGGSTGPAVVACDFGCSLAYSDPARGSKRGGSPVFYAPEQFSSSYGLAVDVWAAGVMLYLLLSGRYPFWDTKRTHMEPQLPAYQVMLAVCSAPITFRGPEWLVVSREGRDLAERMLDRNPTTRITAEEALQHPWFARWMRGGAGSASGDEAAAASLSSSSTAGAARAAAASSSSHHKKGGSDYRQHRHVHPAPSAALKHVRQQQGQERKGEEMGRVSGQVTHGSAFEGELKLHPGSSLQGGAMTTGSNGCCGNRISDSGGGGNIVSLNAAAAAASVVAGRSDAGAAAATNAGGIGIAV</sequence>
<dbReference type="Proteomes" id="UP001054857">
    <property type="component" value="Unassembled WGS sequence"/>
</dbReference>
<dbReference type="AlphaFoldDB" id="A0AAD3DKK0"/>
<evidence type="ECO:0000256" key="6">
    <source>
        <dbReference type="PROSITE-ProRule" id="PRU10141"/>
    </source>
</evidence>
<dbReference type="InterPro" id="IPR011009">
    <property type="entry name" value="Kinase-like_dom_sf"/>
</dbReference>
<dbReference type="SMART" id="SM00220">
    <property type="entry name" value="S_TKc"/>
    <property type="match status" value="1"/>
</dbReference>
<keyword evidence="2" id="KW-0808">Transferase</keyword>
<dbReference type="PROSITE" id="PS00107">
    <property type="entry name" value="PROTEIN_KINASE_ATP"/>
    <property type="match status" value="1"/>
</dbReference>
<evidence type="ECO:0000256" key="2">
    <source>
        <dbReference type="ARBA" id="ARBA00022679"/>
    </source>
</evidence>
<evidence type="ECO:0000313" key="10">
    <source>
        <dbReference type="Proteomes" id="UP001054857"/>
    </source>
</evidence>
<evidence type="ECO:0000256" key="7">
    <source>
        <dbReference type="SAM" id="MobiDB-lite"/>
    </source>
</evidence>
<feature type="region of interest" description="Disordered" evidence="7">
    <location>
        <begin position="428"/>
        <end position="464"/>
    </location>
</feature>
<evidence type="ECO:0000256" key="1">
    <source>
        <dbReference type="ARBA" id="ARBA00022527"/>
    </source>
</evidence>
<keyword evidence="10" id="KW-1185">Reference proteome</keyword>
<organism evidence="9 10">
    <name type="scientific">Astrephomene gubernaculifera</name>
    <dbReference type="NCBI Taxonomy" id="47775"/>
    <lineage>
        <taxon>Eukaryota</taxon>
        <taxon>Viridiplantae</taxon>
        <taxon>Chlorophyta</taxon>
        <taxon>core chlorophytes</taxon>
        <taxon>Chlorophyceae</taxon>
        <taxon>CS clade</taxon>
        <taxon>Chlamydomonadales</taxon>
        <taxon>Astrephomenaceae</taxon>
        <taxon>Astrephomene</taxon>
    </lineage>
</organism>
<dbReference type="Gene3D" id="1.10.510.10">
    <property type="entry name" value="Transferase(Phosphotransferase) domain 1"/>
    <property type="match status" value="2"/>
</dbReference>
<accession>A0AAD3DKK0</accession>
<feature type="region of interest" description="Disordered" evidence="7">
    <location>
        <begin position="651"/>
        <end position="703"/>
    </location>
</feature>
<evidence type="ECO:0000259" key="8">
    <source>
        <dbReference type="PROSITE" id="PS50011"/>
    </source>
</evidence>
<dbReference type="GO" id="GO:0004674">
    <property type="term" value="F:protein serine/threonine kinase activity"/>
    <property type="evidence" value="ECO:0007669"/>
    <property type="project" value="UniProtKB-KW"/>
</dbReference>
<dbReference type="InterPro" id="IPR050205">
    <property type="entry name" value="CDPK_Ser/Thr_kinases"/>
</dbReference>
<gene>
    <name evidence="9" type="ORF">Agub_g2302</name>
</gene>
<name>A0AAD3DKK0_9CHLO</name>
<feature type="binding site" evidence="6">
    <location>
        <position position="226"/>
    </location>
    <ligand>
        <name>ATP</name>
        <dbReference type="ChEBI" id="CHEBI:30616"/>
    </ligand>
</feature>
<proteinExistence type="predicted"/>
<keyword evidence="1" id="KW-0723">Serine/threonine-protein kinase</keyword>
<dbReference type="Pfam" id="PF00069">
    <property type="entry name" value="Pkinase"/>
    <property type="match status" value="2"/>
</dbReference>
<dbReference type="EMBL" id="BMAR01000002">
    <property type="protein sequence ID" value="GFR41581.1"/>
    <property type="molecule type" value="Genomic_DNA"/>
</dbReference>
<feature type="domain" description="Protein kinase" evidence="8">
    <location>
        <begin position="196"/>
        <end position="620"/>
    </location>
</feature>
<dbReference type="InterPro" id="IPR000719">
    <property type="entry name" value="Prot_kinase_dom"/>
</dbReference>
<protein>
    <recommendedName>
        <fullName evidence="8">Protein kinase domain-containing protein</fullName>
    </recommendedName>
</protein>
<dbReference type="InterPro" id="IPR017441">
    <property type="entry name" value="Protein_kinase_ATP_BS"/>
</dbReference>
<dbReference type="PANTHER" id="PTHR24349">
    <property type="entry name" value="SERINE/THREONINE-PROTEIN KINASE"/>
    <property type="match status" value="1"/>
</dbReference>
<evidence type="ECO:0000256" key="4">
    <source>
        <dbReference type="ARBA" id="ARBA00022777"/>
    </source>
</evidence>
<keyword evidence="4" id="KW-0418">Kinase</keyword>
<dbReference type="PROSITE" id="PS50011">
    <property type="entry name" value="PROTEIN_KINASE_DOM"/>
    <property type="match status" value="1"/>
</dbReference>
<comment type="caution">
    <text evidence="9">The sequence shown here is derived from an EMBL/GenBank/DDBJ whole genome shotgun (WGS) entry which is preliminary data.</text>
</comment>
<dbReference type="GO" id="GO:0005524">
    <property type="term" value="F:ATP binding"/>
    <property type="evidence" value="ECO:0007669"/>
    <property type="project" value="UniProtKB-UniRule"/>
</dbReference>
<dbReference type="SUPFAM" id="SSF56112">
    <property type="entry name" value="Protein kinase-like (PK-like)"/>
    <property type="match status" value="1"/>
</dbReference>
<evidence type="ECO:0000256" key="5">
    <source>
        <dbReference type="ARBA" id="ARBA00022840"/>
    </source>
</evidence>